<evidence type="ECO:0000256" key="1">
    <source>
        <dbReference type="ARBA" id="ARBA00022723"/>
    </source>
</evidence>
<feature type="zinc finger region" description="C3H1-type" evidence="6">
    <location>
        <begin position="450"/>
        <end position="478"/>
    </location>
</feature>
<feature type="domain" description="C3H1-type" evidence="8">
    <location>
        <begin position="249"/>
        <end position="277"/>
    </location>
</feature>
<proteinExistence type="predicted"/>
<evidence type="ECO:0000259" key="8">
    <source>
        <dbReference type="PROSITE" id="PS50103"/>
    </source>
</evidence>
<feature type="compositionally biased region" description="Low complexity" evidence="7">
    <location>
        <begin position="483"/>
        <end position="494"/>
    </location>
</feature>
<dbReference type="AlphaFoldDB" id="A0A5A7R5P5"/>
<feature type="domain" description="C3H1-type" evidence="8">
    <location>
        <begin position="151"/>
        <end position="179"/>
    </location>
</feature>
<dbReference type="Proteomes" id="UP000325081">
    <property type="component" value="Unassembled WGS sequence"/>
</dbReference>
<evidence type="ECO:0000256" key="7">
    <source>
        <dbReference type="SAM" id="MobiDB-lite"/>
    </source>
</evidence>
<dbReference type="Pfam" id="PF00642">
    <property type="entry name" value="zf-CCCH"/>
    <property type="match status" value="6"/>
</dbReference>
<dbReference type="InterPro" id="IPR050974">
    <property type="entry name" value="Plant_ZF_CCCH"/>
</dbReference>
<dbReference type="InterPro" id="IPR000571">
    <property type="entry name" value="Znf_CCCH"/>
</dbReference>
<evidence type="ECO:0000256" key="5">
    <source>
        <dbReference type="ARBA" id="ARBA00023125"/>
    </source>
</evidence>
<keyword evidence="4 6" id="KW-0862">Zinc</keyword>
<feature type="zinc finger region" description="C3H1-type" evidence="6">
    <location>
        <begin position="202"/>
        <end position="230"/>
    </location>
</feature>
<dbReference type="Gene3D" id="4.10.1000.10">
    <property type="entry name" value="Zinc finger, CCCH-type"/>
    <property type="match status" value="2"/>
</dbReference>
<dbReference type="PANTHER" id="PTHR12506:SF82">
    <property type="entry name" value="ZINC FINGER CCCH DOMAIN-CONTAINING PROTEIN 64-RELATED"/>
    <property type="match status" value="1"/>
</dbReference>
<reference evidence="10" key="1">
    <citation type="journal article" date="2019" name="Curr. Biol.">
        <title>Genome Sequence of Striga asiatica Provides Insight into the Evolution of Plant Parasitism.</title>
        <authorList>
            <person name="Yoshida S."/>
            <person name="Kim S."/>
            <person name="Wafula E.K."/>
            <person name="Tanskanen J."/>
            <person name="Kim Y.M."/>
            <person name="Honaas L."/>
            <person name="Yang Z."/>
            <person name="Spallek T."/>
            <person name="Conn C.E."/>
            <person name="Ichihashi Y."/>
            <person name="Cheong K."/>
            <person name="Cui S."/>
            <person name="Der J.P."/>
            <person name="Gundlach H."/>
            <person name="Jiao Y."/>
            <person name="Hori C."/>
            <person name="Ishida J.K."/>
            <person name="Kasahara H."/>
            <person name="Kiba T."/>
            <person name="Kim M.S."/>
            <person name="Koo N."/>
            <person name="Laohavisit A."/>
            <person name="Lee Y.H."/>
            <person name="Lumba S."/>
            <person name="McCourt P."/>
            <person name="Mortimer J.C."/>
            <person name="Mutuku J.M."/>
            <person name="Nomura T."/>
            <person name="Sasaki-Sekimoto Y."/>
            <person name="Seto Y."/>
            <person name="Wang Y."/>
            <person name="Wakatake T."/>
            <person name="Sakakibara H."/>
            <person name="Demura T."/>
            <person name="Yamaguchi S."/>
            <person name="Yoneyama K."/>
            <person name="Manabe R.I."/>
            <person name="Nelson D.C."/>
            <person name="Schulman A.H."/>
            <person name="Timko M.P."/>
            <person name="dePamphilis C.W."/>
            <person name="Choi D."/>
            <person name="Shirasu K."/>
        </authorList>
    </citation>
    <scope>NUCLEOTIDE SEQUENCE [LARGE SCALE GENOMIC DNA]</scope>
    <source>
        <strain evidence="10">cv. UVA1</strain>
    </source>
</reference>
<evidence type="ECO:0000256" key="4">
    <source>
        <dbReference type="ARBA" id="ARBA00022833"/>
    </source>
</evidence>
<dbReference type="GO" id="GO:0003729">
    <property type="term" value="F:mRNA binding"/>
    <property type="evidence" value="ECO:0007669"/>
    <property type="project" value="UniProtKB-ARBA"/>
</dbReference>
<dbReference type="OrthoDB" id="411372at2759"/>
<feature type="domain" description="C3H1-type" evidence="8">
    <location>
        <begin position="450"/>
        <end position="478"/>
    </location>
</feature>
<evidence type="ECO:0000256" key="2">
    <source>
        <dbReference type="ARBA" id="ARBA00022737"/>
    </source>
</evidence>
<keyword evidence="5" id="KW-0238">DNA-binding</keyword>
<feature type="zinc finger region" description="C3H1-type" evidence="6">
    <location>
        <begin position="151"/>
        <end position="179"/>
    </location>
</feature>
<sequence length="504" mass="54260">MANHLYGYSAGGYGSGGGGTTSIYTSRSGADSYPSGDTSLLGTSARYLTGDSISSSSTLSSSLHSNSARISSLSITTPTHSYGPPGVDAGSAAADSLYAGLKRTSVESLYHQTLLGAHNKIGQSEAWYSANSLSKRPRFESMSHLPVYPQRPGEKDCAYYMQTRTCKFGDSCMFDHPIWVPEGGIPDWKEVLPVPSEALPERPGLPDCPFFLKTQRCKFGIKCKFNHPKDRIAPPGAMEEGDVSVLPERPSEPPCTFYMKTGKCKFGSTCKFHHPKGVQISSGEGNEVQNKTFGDVKTLQQTFAPALLHNTKGLPIRPGEEDCPFYLKTGSCKYGATCRYNHPDRYPIAPSLLTSPATHYNFGLVAPTASLLPTVDSGLTQTALGLGLTPTIYPQRPGQIECDYYMKTGVCKFGYSCKFNHPIDRTKPKAPAPESQQEDVKLTLAGLPRREGAIHCPYYMKTGTCKFGATCKFDHPPPGEVLTGATSQGAASSAMDDGKEDGTS</sequence>
<dbReference type="GO" id="GO:0003677">
    <property type="term" value="F:DNA binding"/>
    <property type="evidence" value="ECO:0007669"/>
    <property type="project" value="UniProtKB-KW"/>
</dbReference>
<comment type="caution">
    <text evidence="9">The sequence shown here is derived from an EMBL/GenBank/DDBJ whole genome shotgun (WGS) entry which is preliminary data.</text>
</comment>
<feature type="region of interest" description="Disordered" evidence="7">
    <location>
        <begin position="478"/>
        <end position="504"/>
    </location>
</feature>
<dbReference type="SUPFAM" id="SSF90229">
    <property type="entry name" value="CCCH zinc finger"/>
    <property type="match status" value="6"/>
</dbReference>
<dbReference type="PANTHER" id="PTHR12506">
    <property type="entry name" value="PROTEIN PHOSPHATASE RELATED"/>
    <property type="match status" value="1"/>
</dbReference>
<gene>
    <name evidence="9" type="ORF">STAS_30283</name>
</gene>
<evidence type="ECO:0000313" key="9">
    <source>
        <dbReference type="EMBL" id="GER52799.1"/>
    </source>
</evidence>
<evidence type="ECO:0000256" key="3">
    <source>
        <dbReference type="ARBA" id="ARBA00022771"/>
    </source>
</evidence>
<keyword evidence="3 6" id="KW-0863">Zinc-finger</keyword>
<name>A0A5A7R5P5_STRAF</name>
<feature type="domain" description="C3H1-type" evidence="8">
    <location>
        <begin position="317"/>
        <end position="345"/>
    </location>
</feature>
<dbReference type="PROSITE" id="PS50103">
    <property type="entry name" value="ZF_C3H1"/>
    <property type="match status" value="6"/>
</dbReference>
<keyword evidence="2" id="KW-0677">Repeat</keyword>
<dbReference type="Gene3D" id="2.30.30.1190">
    <property type="match status" value="2"/>
</dbReference>
<feature type="zinc finger region" description="C3H1-type" evidence="6">
    <location>
        <begin position="396"/>
        <end position="424"/>
    </location>
</feature>
<dbReference type="InterPro" id="IPR036855">
    <property type="entry name" value="Znf_CCCH_sf"/>
</dbReference>
<feature type="zinc finger region" description="C3H1-type" evidence="6">
    <location>
        <begin position="317"/>
        <end position="345"/>
    </location>
</feature>
<feature type="zinc finger region" description="C3H1-type" evidence="6">
    <location>
        <begin position="249"/>
        <end position="277"/>
    </location>
</feature>
<dbReference type="EMBL" id="BKCP01010514">
    <property type="protein sequence ID" value="GER52799.1"/>
    <property type="molecule type" value="Genomic_DNA"/>
</dbReference>
<accession>A0A5A7R5P5</accession>
<feature type="domain" description="C3H1-type" evidence="8">
    <location>
        <begin position="396"/>
        <end position="424"/>
    </location>
</feature>
<organism evidence="9 10">
    <name type="scientific">Striga asiatica</name>
    <name type="common">Asiatic witchweed</name>
    <name type="synonym">Buchnera asiatica</name>
    <dbReference type="NCBI Taxonomy" id="4170"/>
    <lineage>
        <taxon>Eukaryota</taxon>
        <taxon>Viridiplantae</taxon>
        <taxon>Streptophyta</taxon>
        <taxon>Embryophyta</taxon>
        <taxon>Tracheophyta</taxon>
        <taxon>Spermatophyta</taxon>
        <taxon>Magnoliopsida</taxon>
        <taxon>eudicotyledons</taxon>
        <taxon>Gunneridae</taxon>
        <taxon>Pentapetalae</taxon>
        <taxon>asterids</taxon>
        <taxon>lamiids</taxon>
        <taxon>Lamiales</taxon>
        <taxon>Orobanchaceae</taxon>
        <taxon>Buchnereae</taxon>
        <taxon>Striga</taxon>
    </lineage>
</organism>
<dbReference type="FunFam" id="4.10.1000.10:FF:000033">
    <property type="entry name" value="zinc finger CCCH domain-containing protein 37"/>
    <property type="match status" value="1"/>
</dbReference>
<feature type="domain" description="C3H1-type" evidence="8">
    <location>
        <begin position="202"/>
        <end position="230"/>
    </location>
</feature>
<dbReference type="SMART" id="SM00356">
    <property type="entry name" value="ZnF_C3H1"/>
    <property type="match status" value="6"/>
</dbReference>
<dbReference type="FunFam" id="2.30.30.1190:FF:000004">
    <property type="entry name" value="Zinc finger CCCH domain-containing protein 37"/>
    <property type="match status" value="1"/>
</dbReference>
<protein>
    <submittedName>
        <fullName evidence="9">Zinc finger CCCH domain-containing protein 37</fullName>
    </submittedName>
</protein>
<evidence type="ECO:0000256" key="6">
    <source>
        <dbReference type="PROSITE-ProRule" id="PRU00723"/>
    </source>
</evidence>
<evidence type="ECO:0000313" key="10">
    <source>
        <dbReference type="Proteomes" id="UP000325081"/>
    </source>
</evidence>
<keyword evidence="10" id="KW-1185">Reference proteome</keyword>
<keyword evidence="1 6" id="KW-0479">Metal-binding</keyword>
<dbReference type="GO" id="GO:0008270">
    <property type="term" value="F:zinc ion binding"/>
    <property type="evidence" value="ECO:0007669"/>
    <property type="project" value="UniProtKB-KW"/>
</dbReference>